<reference evidence="2 3" key="1">
    <citation type="submission" date="2014-06" db="EMBL/GenBank/DDBJ databases">
        <authorList>
            <person name="Swart Estienne"/>
        </authorList>
    </citation>
    <scope>NUCLEOTIDE SEQUENCE [LARGE SCALE GENOMIC DNA]</scope>
    <source>
        <strain evidence="2 3">130c</strain>
    </source>
</reference>
<dbReference type="OrthoDB" id="10576482at2759"/>
<organism evidence="2 3">
    <name type="scientific">Stylonychia lemnae</name>
    <name type="common">Ciliate</name>
    <dbReference type="NCBI Taxonomy" id="5949"/>
    <lineage>
        <taxon>Eukaryota</taxon>
        <taxon>Sar</taxon>
        <taxon>Alveolata</taxon>
        <taxon>Ciliophora</taxon>
        <taxon>Intramacronucleata</taxon>
        <taxon>Spirotrichea</taxon>
        <taxon>Stichotrichia</taxon>
        <taxon>Sporadotrichida</taxon>
        <taxon>Oxytrichidae</taxon>
        <taxon>Stylonychinae</taxon>
        <taxon>Stylonychia</taxon>
    </lineage>
</organism>
<gene>
    <name evidence="2" type="primary">Contig4322.g4624</name>
    <name evidence="2" type="ORF">STYLEM_8908</name>
</gene>
<evidence type="ECO:0000313" key="3">
    <source>
        <dbReference type="Proteomes" id="UP000039865"/>
    </source>
</evidence>
<dbReference type="EMBL" id="CCKQ01008459">
    <property type="protein sequence ID" value="CDW79916.1"/>
    <property type="molecule type" value="Genomic_DNA"/>
</dbReference>
<feature type="compositionally biased region" description="Polar residues" evidence="1">
    <location>
        <begin position="43"/>
        <end position="59"/>
    </location>
</feature>
<proteinExistence type="predicted"/>
<dbReference type="AlphaFoldDB" id="A0A078ADL3"/>
<accession>A0A078ADL3</accession>
<name>A0A078ADL3_STYLE</name>
<evidence type="ECO:0000313" key="2">
    <source>
        <dbReference type="EMBL" id="CDW79916.1"/>
    </source>
</evidence>
<evidence type="ECO:0000256" key="1">
    <source>
        <dbReference type="SAM" id="MobiDB-lite"/>
    </source>
</evidence>
<dbReference type="InParanoid" id="A0A078ADL3"/>
<sequence length="442" mass="53282">MDVQRNPLLSNSSFRTSYLSSQGEQVLKSSQLLNRELSDRRNQTQQSYQFQSKTKMQYEQSKKPSPLIQSQKLEQINNRMNYLKTPQIIMNAQQLQDKYEFKNNKYIKIEIPESHYNGRSSYDSVIIKEPVELIKNEKPFSKLRTEYNDFRTKKDYQTQLTTYSEDRKPQPQLFSYFYHDMEKEEKEYVVPKKLEQRVCKYHSEPVIMYSLPYASFICQMCYDTYGDKSSCFALSDLQKPMEIQYATLMKFIDEGREPKVQKQLMEHKVYLEQVKEDRYKYLTEFERALIDKQIQEILFDLQKFWRKIQEMQIQYRQLKQINDFETILLMYQRWSSICYDFKDKYLSFDYLKNLVDRKIDPIMRPIALKVGVCYMCMKNPAVLSCNNVQDQQCRICKECSSFCTNHGYYCRMHAQYYGQIAEDKHYNGNSCQMCKYENIQLQ</sequence>
<protein>
    <submittedName>
        <fullName evidence="2">Uncharacterized protein</fullName>
    </submittedName>
</protein>
<feature type="region of interest" description="Disordered" evidence="1">
    <location>
        <begin position="37"/>
        <end position="67"/>
    </location>
</feature>
<dbReference type="Proteomes" id="UP000039865">
    <property type="component" value="Unassembled WGS sequence"/>
</dbReference>
<keyword evidence="3" id="KW-1185">Reference proteome</keyword>